<evidence type="ECO:0000256" key="2">
    <source>
        <dbReference type="ARBA" id="ARBA00022801"/>
    </source>
</evidence>
<dbReference type="Proteomes" id="UP000199339">
    <property type="component" value="Unassembled WGS sequence"/>
</dbReference>
<reference evidence="5" key="1">
    <citation type="submission" date="2016-10" db="EMBL/GenBank/DDBJ databases">
        <authorList>
            <person name="Varghese N."/>
            <person name="Submissions S."/>
        </authorList>
    </citation>
    <scope>NUCLEOTIDE SEQUENCE [LARGE SCALE GENOMIC DNA]</scope>
    <source>
        <strain evidence="5">CGMCC 1.6775</strain>
    </source>
</reference>
<organism evidence="4 5">
    <name type="scientific">Marinobacter pelagius</name>
    <dbReference type="NCBI Taxonomy" id="379482"/>
    <lineage>
        <taxon>Bacteria</taxon>
        <taxon>Pseudomonadati</taxon>
        <taxon>Pseudomonadota</taxon>
        <taxon>Gammaproteobacteria</taxon>
        <taxon>Pseudomonadales</taxon>
        <taxon>Marinobacteraceae</taxon>
        <taxon>Marinobacter</taxon>
    </lineage>
</organism>
<name>A0A1I4T396_9GAMM</name>
<keyword evidence="5" id="KW-1185">Reference proteome</keyword>
<gene>
    <name evidence="4" type="ORF">SAMN04487961_0979</name>
</gene>
<dbReference type="RefSeq" id="WP_091999595.1">
    <property type="nucleotide sequence ID" value="NZ_FOUR01000002.1"/>
</dbReference>
<dbReference type="SUPFAM" id="SSF49785">
    <property type="entry name" value="Galactose-binding domain-like"/>
    <property type="match status" value="1"/>
</dbReference>
<dbReference type="EMBL" id="FOUR01000002">
    <property type="protein sequence ID" value="SFM71224.1"/>
    <property type="molecule type" value="Genomic_DNA"/>
</dbReference>
<dbReference type="InterPro" id="IPR008979">
    <property type="entry name" value="Galactose-bd-like_sf"/>
</dbReference>
<evidence type="ECO:0000313" key="5">
    <source>
        <dbReference type="Proteomes" id="UP000199339"/>
    </source>
</evidence>
<accession>A0A1I4T396</accession>
<dbReference type="Pfam" id="PF01483">
    <property type="entry name" value="P_proprotein"/>
    <property type="match status" value="1"/>
</dbReference>
<keyword evidence="2" id="KW-0378">Hydrolase</keyword>
<dbReference type="OrthoDB" id="6999807at2"/>
<evidence type="ECO:0000256" key="1">
    <source>
        <dbReference type="ARBA" id="ARBA00022670"/>
    </source>
</evidence>
<dbReference type="GO" id="GO:0004252">
    <property type="term" value="F:serine-type endopeptidase activity"/>
    <property type="evidence" value="ECO:0007669"/>
    <property type="project" value="InterPro"/>
</dbReference>
<keyword evidence="1" id="KW-0645">Protease</keyword>
<proteinExistence type="predicted"/>
<evidence type="ECO:0000259" key="3">
    <source>
        <dbReference type="PROSITE" id="PS51829"/>
    </source>
</evidence>
<sequence>MATYTGTSTDTPLAIDNGAPYDTYSYITISGQGTVQNANVQIQITHTNLGDIRLYLSDGNTGVQLEQYSYESQSGDTYYYDFDLSDFNGVSSDRDWELFVLDTTDNQYSGTLDEWTITLETGATGNGDSILPLLAKAEGVNFSQNIGSPTLSLAASGDGQLTEDYGAATLSLMASANGHLADGLILLPLEISVDSVTGTLSLPIEIDVATPETLTLPLSVTVYDASNFPGHNGTASGGTFAVRVEVGGQDYTSRLIGSIEVDAEEGSARVANFALVLYPGIFEPDEWINLPVTIDYLQNDSSFRIFTGIVDLPELSLEDNSIVLSCTDNRQGWFENKPRSAIEELFKDTEAKWSPAVFGDYETSDQFAEDLLRTMPASADLDRNGQLVFGQWYAPGFDFLFSDAETFPDSISVEWGSRRDIVTQVNIDAEYSYQFFRERKRRYWWEYPRSFGEYLEENTSLPTTSMIESAASADGWSILGKVAYERLPESGEYDLPGGGSTNWSISDDVRLSLAIAADFTIRKRWVQDVQESYAITVKSQANIERFGLISEDMRVSLDTSADETGFEGFDYEPDVNPTSIGSDTVWPTFDQSSIDLALQTAVAQAEVIIQESTRQNAVAFTTLIQPELELYHFVRLESSSVTAQGKCSRIRHVIDFENGSAVTDVELAIFRGDVAVGTSLAYDGLDYTETALGTFTTLYTKLQDYTGAVEPPSEAFQGYVGNYLSQLNNVPNPFDERFAILTPEISDQSRDAVEHFEEIEVEAKTYNQTMTVNL</sequence>
<feature type="domain" description="P/Homo B" evidence="3">
    <location>
        <begin position="1"/>
        <end position="126"/>
    </location>
</feature>
<dbReference type="AlphaFoldDB" id="A0A1I4T396"/>
<dbReference type="InterPro" id="IPR002884">
    <property type="entry name" value="P_dom"/>
</dbReference>
<dbReference type="PROSITE" id="PS51829">
    <property type="entry name" value="P_HOMO_B"/>
    <property type="match status" value="1"/>
</dbReference>
<protein>
    <submittedName>
        <fullName evidence="4">Regulatory P domain of the subtilisin-like proprotein convertase</fullName>
    </submittedName>
</protein>
<dbReference type="GO" id="GO:0006508">
    <property type="term" value="P:proteolysis"/>
    <property type="evidence" value="ECO:0007669"/>
    <property type="project" value="UniProtKB-KW"/>
</dbReference>
<evidence type="ECO:0000313" key="4">
    <source>
        <dbReference type="EMBL" id="SFM71224.1"/>
    </source>
</evidence>
<dbReference type="Gene3D" id="2.60.120.260">
    <property type="entry name" value="Galactose-binding domain-like"/>
    <property type="match status" value="1"/>
</dbReference>